<comment type="caution">
    <text evidence="1">The sequence shown here is derived from an EMBL/GenBank/DDBJ whole genome shotgun (WGS) entry which is preliminary data.</text>
</comment>
<reference evidence="1" key="1">
    <citation type="submission" date="2023-11" db="EMBL/GenBank/DDBJ databases">
        <authorList>
            <person name="Poullet M."/>
        </authorList>
    </citation>
    <scope>NUCLEOTIDE SEQUENCE</scope>
    <source>
        <strain evidence="1">E1834</strain>
    </source>
</reference>
<evidence type="ECO:0000313" key="1">
    <source>
        <dbReference type="EMBL" id="CAK5101298.1"/>
    </source>
</evidence>
<name>A0ACB1AT46_MELEN</name>
<evidence type="ECO:0000313" key="2">
    <source>
        <dbReference type="Proteomes" id="UP001497535"/>
    </source>
</evidence>
<organism evidence="1 2">
    <name type="scientific">Meloidogyne enterolobii</name>
    <name type="common">Root-knot nematode worm</name>
    <name type="synonym">Meloidogyne mayaguensis</name>
    <dbReference type="NCBI Taxonomy" id="390850"/>
    <lineage>
        <taxon>Eukaryota</taxon>
        <taxon>Metazoa</taxon>
        <taxon>Ecdysozoa</taxon>
        <taxon>Nematoda</taxon>
        <taxon>Chromadorea</taxon>
        <taxon>Rhabditida</taxon>
        <taxon>Tylenchina</taxon>
        <taxon>Tylenchomorpha</taxon>
        <taxon>Tylenchoidea</taxon>
        <taxon>Meloidogynidae</taxon>
        <taxon>Meloidogyninae</taxon>
        <taxon>Meloidogyne</taxon>
    </lineage>
</organism>
<dbReference type="Proteomes" id="UP001497535">
    <property type="component" value="Unassembled WGS sequence"/>
</dbReference>
<protein>
    <submittedName>
        <fullName evidence="1">Uncharacterized protein</fullName>
    </submittedName>
</protein>
<sequence length="352" mass="38648">MALRCFGRAPFWACPANFAFRVSHIYFSPRKVSHSAFCFLFLDFPSPQKKQKMGGYVGFVGLGSMGGRMAKNLLTKNIRLAVFDNNKEKLLEFKEKGSNICSSAAELASKCEKIFTMLPNGEDVLCLYTGKEGIMETLQQNTLCVDCSTIDQATSIQLSELVQTKKASFLDAPVSGGVLGAEKATLTFMIGGDLNDIKKAEYLFELMGKNIVHCGKVGSGQVTKLCNNMLLASQMIALAEIMNMGEKLGLDPQILTSVINSSSGRCWASDTYNPVPGVMPGTPASNNFEPGFTCTLMAKDLSLAQNLSTRNKIPIPMGALAHQFYLYLLNNPNYASKDFSVIYKFFKENWKN</sequence>
<keyword evidence="2" id="KW-1185">Reference proteome</keyword>
<proteinExistence type="predicted"/>
<dbReference type="EMBL" id="CAVMJV010000109">
    <property type="protein sequence ID" value="CAK5101298.1"/>
    <property type="molecule type" value="Genomic_DNA"/>
</dbReference>
<accession>A0ACB1AT46</accession>
<gene>
    <name evidence="1" type="ORF">MENTE1834_LOCUS42260</name>
</gene>